<dbReference type="Gene3D" id="3.40.50.300">
    <property type="entry name" value="P-loop containing nucleotide triphosphate hydrolases"/>
    <property type="match status" value="1"/>
</dbReference>
<dbReference type="GO" id="GO:0016887">
    <property type="term" value="F:ATP hydrolysis activity"/>
    <property type="evidence" value="ECO:0007669"/>
    <property type="project" value="RHEA"/>
</dbReference>
<dbReference type="PANTHER" id="PTHR30153">
    <property type="entry name" value="REPLICATIVE DNA HELICASE DNAB"/>
    <property type="match status" value="1"/>
</dbReference>
<dbReference type="SUPFAM" id="SSF52540">
    <property type="entry name" value="P-loop containing nucleoside triphosphate hydrolases"/>
    <property type="match status" value="1"/>
</dbReference>
<feature type="domain" description="SF4 helicase" evidence="5">
    <location>
        <begin position="71"/>
        <end position="376"/>
    </location>
</feature>
<evidence type="ECO:0000256" key="2">
    <source>
        <dbReference type="ARBA" id="ARBA00022705"/>
    </source>
</evidence>
<dbReference type="PROSITE" id="PS51199">
    <property type="entry name" value="SF4_HELICASE"/>
    <property type="match status" value="1"/>
</dbReference>
<reference evidence="6 7" key="1">
    <citation type="submission" date="2015-01" db="EMBL/GenBank/DDBJ databases">
        <title>Genome Sequence of Magnetospirillum magnetotacticum Strain MS-1.</title>
        <authorList>
            <person name="Marinov G.K."/>
            <person name="Smalley M.D."/>
            <person name="DeSalvo G."/>
        </authorList>
    </citation>
    <scope>NUCLEOTIDE SEQUENCE [LARGE SCALE GENOMIC DNA]</scope>
    <source>
        <strain evidence="6 7">MS-1</strain>
    </source>
</reference>
<dbReference type="Proteomes" id="UP000031971">
    <property type="component" value="Unassembled WGS sequence"/>
</dbReference>
<gene>
    <name evidence="6" type="ORF">CCC_01379</name>
</gene>
<protein>
    <recommendedName>
        <fullName evidence="3 4">Replicative DNA helicase</fullName>
        <ecNumber evidence="3 4">5.6.2.3</ecNumber>
    </recommendedName>
</protein>
<keyword evidence="2 4" id="KW-0235">DNA replication</keyword>
<dbReference type="GO" id="GO:0003677">
    <property type="term" value="F:DNA binding"/>
    <property type="evidence" value="ECO:0007669"/>
    <property type="project" value="UniProtKB-UniRule"/>
</dbReference>
<sequence length="562" mass="62198">MYLRRELSALCADVGASVQKISPTTSAIDWLATAEARIHELAVMGQTEGGFKDLKSVLINTVGAAEAAHKRESNLSGVPTGFKDLDAMLGGLSDSDLVILAGRPYMGTTSLATNIALNAACAYKEEVDSLWHKKAVDGAIVAFFSLEMTSEQLGRQILAKHAEIVSHRIRQGDLSNEEFERLVVSAQNIHRLPLFIDDTPALSISAVRTRARRLQRQHGLGLIIIDYLQLLRGSSSNSESRAREVSEITRGLKALAKELTVPVIALSKLSRAVEQREDKRPQLSDLRESGSIEQYADVVMFMFREQYYLERAEPSQRSDEAAEKFNERHAEWQQRCEEVWNIAEVIIAKQRHGPVGTVRLSFLGEYTKFGNLSAVKESASQHNRKIGRGARTMPTACCSKLISEVHSGAPLLNSPFHGEPHWQRVALAGMAICSKEPQADPLVIVLFALMHDCRRHDEGFDPEHGARAADLVGHLFKAGFLPITSDQAELLQQACADHSWARHSIDPTIGACWDADRLDLRRFDIEIDPGRLSLPNLPIGDILAEIDARMPLFPGWEKLLGD</sequence>
<dbReference type="AlphaFoldDB" id="A0A0C2UVM1"/>
<keyword evidence="4" id="KW-0238">DNA-binding</keyword>
<dbReference type="Pfam" id="PF03796">
    <property type="entry name" value="DnaB_C"/>
    <property type="match status" value="1"/>
</dbReference>
<keyword evidence="7" id="KW-1185">Reference proteome</keyword>
<comment type="catalytic activity">
    <reaction evidence="4">
        <text>ATP + H2O = ADP + phosphate + H(+)</text>
        <dbReference type="Rhea" id="RHEA:13065"/>
        <dbReference type="ChEBI" id="CHEBI:15377"/>
        <dbReference type="ChEBI" id="CHEBI:15378"/>
        <dbReference type="ChEBI" id="CHEBI:30616"/>
        <dbReference type="ChEBI" id="CHEBI:43474"/>
        <dbReference type="ChEBI" id="CHEBI:456216"/>
        <dbReference type="EC" id="5.6.2.3"/>
    </reaction>
</comment>
<evidence type="ECO:0000313" key="7">
    <source>
        <dbReference type="Proteomes" id="UP000031971"/>
    </source>
</evidence>
<accession>A0A0C2UVM1</accession>
<evidence type="ECO:0000256" key="1">
    <source>
        <dbReference type="ARBA" id="ARBA00022515"/>
    </source>
</evidence>
<dbReference type="InterPro" id="IPR007694">
    <property type="entry name" value="DNA_helicase_DnaB-like_C"/>
</dbReference>
<keyword evidence="4" id="KW-0378">Hydrolase</keyword>
<dbReference type="GO" id="GO:0005829">
    <property type="term" value="C:cytosol"/>
    <property type="evidence" value="ECO:0007669"/>
    <property type="project" value="TreeGrafter"/>
</dbReference>
<dbReference type="Gene3D" id="1.10.3210.10">
    <property type="entry name" value="Hypothetical protein af1432"/>
    <property type="match status" value="1"/>
</dbReference>
<comment type="caution">
    <text evidence="6">The sequence shown here is derived from an EMBL/GenBank/DDBJ whole genome shotgun (WGS) entry which is preliminary data.</text>
</comment>
<keyword evidence="4 6" id="KW-0347">Helicase</keyword>
<proteinExistence type="inferred from homology"/>
<comment type="function">
    <text evidence="4">The main replicative DNA helicase, it participates in initiation and elongation during chromosome replication. Travels ahead of the DNA replisome, separating dsDNA into templates for DNA synthesis. A processive ATP-dependent 5'-3' DNA helicase it has DNA-dependent ATPase activity.</text>
</comment>
<dbReference type="PANTHER" id="PTHR30153:SF2">
    <property type="entry name" value="REPLICATIVE DNA HELICASE"/>
    <property type="match status" value="1"/>
</dbReference>
<dbReference type="GO" id="GO:0043139">
    <property type="term" value="F:5'-3' DNA helicase activity"/>
    <property type="evidence" value="ECO:0007669"/>
    <property type="project" value="UniProtKB-EC"/>
</dbReference>
<keyword evidence="1 4" id="KW-0639">Primosome</keyword>
<organism evidence="6 7">
    <name type="scientific">Paramagnetospirillum magnetotacticum MS-1</name>
    <dbReference type="NCBI Taxonomy" id="272627"/>
    <lineage>
        <taxon>Bacteria</taxon>
        <taxon>Pseudomonadati</taxon>
        <taxon>Pseudomonadota</taxon>
        <taxon>Alphaproteobacteria</taxon>
        <taxon>Rhodospirillales</taxon>
        <taxon>Magnetospirillaceae</taxon>
        <taxon>Paramagnetospirillum</taxon>
    </lineage>
</organism>
<name>A0A0C2UVM1_PARME</name>
<keyword evidence="4" id="KW-0067">ATP-binding</keyword>
<evidence type="ECO:0000256" key="3">
    <source>
        <dbReference type="NCBIfam" id="TIGR00665"/>
    </source>
</evidence>
<dbReference type="EC" id="5.6.2.3" evidence="3 4"/>
<evidence type="ECO:0000259" key="5">
    <source>
        <dbReference type="PROSITE" id="PS51199"/>
    </source>
</evidence>
<dbReference type="InterPro" id="IPR007692">
    <property type="entry name" value="DNA_helicase_DnaB"/>
</dbReference>
<dbReference type="STRING" id="272627.CCC_01379"/>
<dbReference type="CDD" id="cd00984">
    <property type="entry name" value="DnaB_C"/>
    <property type="match status" value="1"/>
</dbReference>
<dbReference type="GO" id="GO:0006269">
    <property type="term" value="P:DNA replication, synthesis of primer"/>
    <property type="evidence" value="ECO:0007669"/>
    <property type="project" value="UniProtKB-UniRule"/>
</dbReference>
<dbReference type="NCBIfam" id="TIGR00665">
    <property type="entry name" value="DnaB"/>
    <property type="match status" value="1"/>
</dbReference>
<evidence type="ECO:0000313" key="6">
    <source>
        <dbReference type="EMBL" id="KIL96886.1"/>
    </source>
</evidence>
<dbReference type="SUPFAM" id="SSF109604">
    <property type="entry name" value="HD-domain/PDEase-like"/>
    <property type="match status" value="1"/>
</dbReference>
<evidence type="ECO:0000256" key="4">
    <source>
        <dbReference type="RuleBase" id="RU362085"/>
    </source>
</evidence>
<dbReference type="GO" id="GO:0005524">
    <property type="term" value="F:ATP binding"/>
    <property type="evidence" value="ECO:0007669"/>
    <property type="project" value="UniProtKB-UniRule"/>
</dbReference>
<keyword evidence="4" id="KW-0547">Nucleotide-binding</keyword>
<dbReference type="GO" id="GO:1990077">
    <property type="term" value="C:primosome complex"/>
    <property type="evidence" value="ECO:0007669"/>
    <property type="project" value="UniProtKB-UniRule"/>
</dbReference>
<comment type="similarity">
    <text evidence="4">Belongs to the helicase family. DnaB subfamily.</text>
</comment>
<dbReference type="InterPro" id="IPR027417">
    <property type="entry name" value="P-loop_NTPase"/>
</dbReference>
<dbReference type="EMBL" id="JXSL01000033">
    <property type="protein sequence ID" value="KIL96886.1"/>
    <property type="molecule type" value="Genomic_DNA"/>
</dbReference>